<organism evidence="2 3">
    <name type="scientific">Durusdinium trenchii</name>
    <dbReference type="NCBI Taxonomy" id="1381693"/>
    <lineage>
        <taxon>Eukaryota</taxon>
        <taxon>Sar</taxon>
        <taxon>Alveolata</taxon>
        <taxon>Dinophyceae</taxon>
        <taxon>Suessiales</taxon>
        <taxon>Symbiodiniaceae</taxon>
        <taxon>Durusdinium</taxon>
    </lineage>
</organism>
<evidence type="ECO:0000313" key="2">
    <source>
        <dbReference type="EMBL" id="CAK9044988.1"/>
    </source>
</evidence>
<comment type="caution">
    <text evidence="2">The sequence shown here is derived from an EMBL/GenBank/DDBJ whole genome shotgun (WGS) entry which is preliminary data.</text>
</comment>
<accession>A0ABP0M1Q8</accession>
<proteinExistence type="predicted"/>
<evidence type="ECO:0000256" key="1">
    <source>
        <dbReference type="SAM" id="MobiDB-lite"/>
    </source>
</evidence>
<feature type="compositionally biased region" description="Basic and acidic residues" evidence="1">
    <location>
        <begin position="465"/>
        <end position="475"/>
    </location>
</feature>
<evidence type="ECO:0000313" key="3">
    <source>
        <dbReference type="Proteomes" id="UP001642464"/>
    </source>
</evidence>
<name>A0ABP0M1Q8_9DINO</name>
<dbReference type="Proteomes" id="UP001642464">
    <property type="component" value="Unassembled WGS sequence"/>
</dbReference>
<dbReference type="InterPro" id="IPR029063">
    <property type="entry name" value="SAM-dependent_MTases_sf"/>
</dbReference>
<reference evidence="2 3" key="1">
    <citation type="submission" date="2024-02" db="EMBL/GenBank/DDBJ databases">
        <authorList>
            <person name="Chen Y."/>
            <person name="Shah S."/>
            <person name="Dougan E. K."/>
            <person name="Thang M."/>
            <person name="Chan C."/>
        </authorList>
    </citation>
    <scope>NUCLEOTIDE SEQUENCE [LARGE SCALE GENOMIC DNA]</scope>
</reference>
<feature type="region of interest" description="Disordered" evidence="1">
    <location>
        <begin position="457"/>
        <end position="486"/>
    </location>
</feature>
<sequence>MKGSLRGSSDRDASKHYAHARKVHRYAGKDDLDEEDGYGRWADWVACGVRTAGALTVLTSHGYAPDLRDLLSILQSLSLSPSPTITSAKKVFERLGYRHTSLDINGRDGAQVVDLSRPLNVSLLSSCDVVTNFGTTEHVGEGEYINAPAGFELLDLWSSQYQAFRNIHQLLRGDGLIIHMVPAAGCWPRHGAVEYEPQFFQALAGAAGYEILNLSLHRPSYYWSPAEERFFWDLLHELLARESLTLPESIVPEMVSIMPHLEQAKQANVLAVFRRGPGSRGPSSRDWAVAEERFQRLPGLHWKATAALGPCLLSSKLQVSRACEEAQDAWRGWVKRPFHGDGRDGVLFDALTPTDAPKLPKRVKPRMETRSGAEDAAQAGCRVREQEKLKASPMAKEDGSHVAVCETWGSYNDQLVEIATCEVVASDVGTSALREWSQNPSVAGARVPEVWGWRAQKRQSLGRPGRVEAEPRPHAEATAAKAHSPKQNLVVFKPSVGSWGLPEHSMPPSRGAEADPQMLWRIAGCARLREVGRGVFWEGSQGFKRFEPMAGNGWRAVDNLAGGAAERRGPWHAERHALPVSHHIYDMRSMSRRNGIQLSWLELGVKFIRSATSASSSARYDLSA</sequence>
<keyword evidence="3" id="KW-1185">Reference proteome</keyword>
<dbReference type="SUPFAM" id="SSF53335">
    <property type="entry name" value="S-adenosyl-L-methionine-dependent methyltransferases"/>
    <property type="match status" value="1"/>
</dbReference>
<gene>
    <name evidence="2" type="ORF">SCF082_LOCUS25482</name>
</gene>
<feature type="region of interest" description="Disordered" evidence="1">
    <location>
        <begin position="357"/>
        <end position="382"/>
    </location>
</feature>
<protein>
    <submittedName>
        <fullName evidence="2">C3H1-type domain-containing protein</fullName>
    </submittedName>
</protein>
<dbReference type="EMBL" id="CAXAMM010019113">
    <property type="protein sequence ID" value="CAK9044988.1"/>
    <property type="molecule type" value="Genomic_DNA"/>
</dbReference>